<proteinExistence type="predicted"/>
<evidence type="ECO:0008006" key="3">
    <source>
        <dbReference type="Google" id="ProtNLM"/>
    </source>
</evidence>
<name>H1CYF9_9FIRM</name>
<evidence type="ECO:0000313" key="2">
    <source>
        <dbReference type="Proteomes" id="UP000003277"/>
    </source>
</evidence>
<sequence length="233" mass="27417">MKPVDIYFLHHSGFVLELEKVILVFDYYLDPLKRLEERLEKTDKPVYFFVSHVHGDHFNRAIRSFEDRASGYFLHRDCSLALGNQSLLHVMDVGDEVKEGSLTVHMYGSTDAGGSYMVEAEGLRIFHAGDLNWWHWAGEGDEENREARDWFFRELSCIREKEVDIAFLPVDARQQVAREWGVKAYLHHFAASLLVPMHAFGQRWVPSYEFRWLFPDQTMWIPKEDGDHVRREL</sequence>
<reference evidence="1 2" key="1">
    <citation type="submission" date="2011-11" db="EMBL/GenBank/DDBJ databases">
        <title>The Genome Sequence of Dialister succinatiphilus YIT 11850.</title>
        <authorList>
            <consortium name="The Broad Institute Genome Sequencing Platform"/>
            <person name="Earl A."/>
            <person name="Ward D."/>
            <person name="Feldgarden M."/>
            <person name="Gevers D."/>
            <person name="Morotomi M."/>
            <person name="Young S.K."/>
            <person name="Zeng Q."/>
            <person name="Gargeya S."/>
            <person name="Fitzgerald M."/>
            <person name="Haas B."/>
            <person name="Abouelleil A."/>
            <person name="Alvarado L."/>
            <person name="Arachchi H.M."/>
            <person name="Berlin A."/>
            <person name="Brown A."/>
            <person name="Chapman S.B."/>
            <person name="Dunbar C."/>
            <person name="Gearin G."/>
            <person name="Goldberg J."/>
            <person name="Griggs A."/>
            <person name="Gujja S."/>
            <person name="Heiman D."/>
            <person name="Howarth C."/>
            <person name="Lui A."/>
            <person name="MacDonald P.J.P."/>
            <person name="Montmayeur A."/>
            <person name="Murphy C."/>
            <person name="Neiman D."/>
            <person name="Pearson M."/>
            <person name="Priest M."/>
            <person name="Roberts A."/>
            <person name="Saif S."/>
            <person name="Shea T."/>
            <person name="Sisk P."/>
            <person name="Stolte C."/>
            <person name="Sykes S."/>
            <person name="Wortman J."/>
            <person name="Nusbaum C."/>
            <person name="Birren B."/>
        </authorList>
    </citation>
    <scope>NUCLEOTIDE SEQUENCE [LARGE SCALE GENOMIC DNA]</scope>
    <source>
        <strain evidence="1 2">YIT 11850</strain>
    </source>
</reference>
<dbReference type="PANTHER" id="PTHR42967:SF1">
    <property type="entry name" value="MBL FOLD METALLO-HYDROLASE"/>
    <property type="match status" value="1"/>
</dbReference>
<dbReference type="OrthoDB" id="36975at2"/>
<dbReference type="PANTHER" id="PTHR42967">
    <property type="entry name" value="METAL DEPENDENT HYDROLASE"/>
    <property type="match status" value="1"/>
</dbReference>
<keyword evidence="2" id="KW-1185">Reference proteome</keyword>
<dbReference type="Gene3D" id="3.60.15.10">
    <property type="entry name" value="Ribonuclease Z/Hydroxyacylglutathione hydrolase-like"/>
    <property type="match status" value="1"/>
</dbReference>
<dbReference type="STRING" id="742743.HMPREF9453_00397"/>
<protein>
    <recommendedName>
        <fullName evidence="3">Metallo-beta-lactamase domain-containing protein</fullName>
    </recommendedName>
</protein>
<dbReference type="eggNOG" id="COG2220">
    <property type="taxonomic scope" value="Bacteria"/>
</dbReference>
<accession>H1CYF9</accession>
<dbReference type="EMBL" id="ADLT01000013">
    <property type="protein sequence ID" value="EHO63683.1"/>
    <property type="molecule type" value="Genomic_DNA"/>
</dbReference>
<dbReference type="RefSeq" id="WP_008858903.1">
    <property type="nucleotide sequence ID" value="NZ_JH591187.1"/>
</dbReference>
<dbReference type="HOGENOM" id="CLU_061731_0_0_9"/>
<organism evidence="1 2">
    <name type="scientific">Dialister succinatiphilus YIT 11850</name>
    <dbReference type="NCBI Taxonomy" id="742743"/>
    <lineage>
        <taxon>Bacteria</taxon>
        <taxon>Bacillati</taxon>
        <taxon>Bacillota</taxon>
        <taxon>Negativicutes</taxon>
        <taxon>Veillonellales</taxon>
        <taxon>Veillonellaceae</taxon>
        <taxon>Dialister</taxon>
    </lineage>
</organism>
<dbReference type="Proteomes" id="UP000003277">
    <property type="component" value="Unassembled WGS sequence"/>
</dbReference>
<evidence type="ECO:0000313" key="1">
    <source>
        <dbReference type="EMBL" id="EHO63683.1"/>
    </source>
</evidence>
<gene>
    <name evidence="1" type="ORF">HMPREF9453_00397</name>
</gene>
<dbReference type="InterPro" id="IPR036866">
    <property type="entry name" value="RibonucZ/Hydroxyglut_hydro"/>
</dbReference>
<dbReference type="PATRIC" id="fig|742743.3.peg.408"/>
<dbReference type="AlphaFoldDB" id="H1CYF9"/>
<comment type="caution">
    <text evidence="1">The sequence shown here is derived from an EMBL/GenBank/DDBJ whole genome shotgun (WGS) entry which is preliminary data.</text>
</comment>
<dbReference type="SUPFAM" id="SSF56281">
    <property type="entry name" value="Metallo-hydrolase/oxidoreductase"/>
    <property type="match status" value="1"/>
</dbReference>